<keyword evidence="2" id="KW-1185">Reference proteome</keyword>
<gene>
    <name evidence="1" type="ORF">E6O75_ATG11300</name>
</gene>
<organism evidence="1 2">
    <name type="scientific">Venturia nashicola</name>
    <dbReference type="NCBI Taxonomy" id="86259"/>
    <lineage>
        <taxon>Eukaryota</taxon>
        <taxon>Fungi</taxon>
        <taxon>Dikarya</taxon>
        <taxon>Ascomycota</taxon>
        <taxon>Pezizomycotina</taxon>
        <taxon>Dothideomycetes</taxon>
        <taxon>Pleosporomycetidae</taxon>
        <taxon>Venturiales</taxon>
        <taxon>Venturiaceae</taxon>
        <taxon>Venturia</taxon>
    </lineage>
</organism>
<dbReference type="EMBL" id="SNSC02000026">
    <property type="protein sequence ID" value="TID13384.1"/>
    <property type="molecule type" value="Genomic_DNA"/>
</dbReference>
<accession>A0A4Z1NFV1</accession>
<reference evidence="1 2" key="1">
    <citation type="submission" date="2019-04" db="EMBL/GenBank/DDBJ databases">
        <title>High contiguity whole genome sequence and gene annotation resource for two Venturia nashicola isolates.</title>
        <authorList>
            <person name="Prokchorchik M."/>
            <person name="Won K."/>
            <person name="Lee Y."/>
            <person name="Choi E.D."/>
            <person name="Segonzac C."/>
            <person name="Sohn K.H."/>
        </authorList>
    </citation>
    <scope>NUCLEOTIDE SEQUENCE [LARGE SCALE GENOMIC DNA]</scope>
    <source>
        <strain evidence="1 2">PRI2</strain>
    </source>
</reference>
<protein>
    <submittedName>
        <fullName evidence="1">Uncharacterized protein</fullName>
    </submittedName>
</protein>
<evidence type="ECO:0000313" key="2">
    <source>
        <dbReference type="Proteomes" id="UP000298493"/>
    </source>
</evidence>
<sequence length="284" mass="31179">MRPIPGTIPAGTKVEVSSRFIKGRDAGTAGHKYNVTIIMRFRRSVQIDLISLLNITLGIASAGSTSIGSAIRWGDELAARPTSQIPNGKPDSPQQVVEFEPDVGRETVPDSRGLVSSPVSKAVNINLRPRRPIIEMATLAKGFPHWSSILIAINYVGNDYKSLTPRFSLVAVRVAVDVGKVGYQVLERQPYSMRLGNNATSDNKTEMTDVVDKKSCALELFVGILAAFVDLWTQRDRKSPSYYRGPEVDAICNLSPALQVRYPSIVCYNLALLVEFEECDLDPN</sequence>
<dbReference type="AlphaFoldDB" id="A0A4Z1NFV1"/>
<proteinExistence type="predicted"/>
<dbReference type="Proteomes" id="UP000298493">
    <property type="component" value="Unassembled WGS sequence"/>
</dbReference>
<name>A0A4Z1NFV1_9PEZI</name>
<comment type="caution">
    <text evidence="1">The sequence shown here is derived from an EMBL/GenBank/DDBJ whole genome shotgun (WGS) entry which is preliminary data.</text>
</comment>
<evidence type="ECO:0000313" key="1">
    <source>
        <dbReference type="EMBL" id="TID13384.1"/>
    </source>
</evidence>